<feature type="active site" evidence="6">
    <location>
        <position position="857"/>
    </location>
</feature>
<evidence type="ECO:0000256" key="8">
    <source>
        <dbReference type="RuleBase" id="RU000592"/>
    </source>
</evidence>
<keyword evidence="3 6" id="KW-0378">Hydrolase</keyword>
<accession>A0A7S0IG21</accession>
<proteinExistence type="inferred from homology"/>
<feature type="compositionally biased region" description="Basic and acidic residues" evidence="9">
    <location>
        <begin position="95"/>
        <end position="109"/>
    </location>
</feature>
<evidence type="ECO:0000259" key="10">
    <source>
        <dbReference type="PROSITE" id="PS51786"/>
    </source>
</evidence>
<evidence type="ECO:0000259" key="11">
    <source>
        <dbReference type="PROSITE" id="PS51787"/>
    </source>
</evidence>
<gene>
    <name evidence="12" type="ORF">MCOM1403_LOCUS8215</name>
</gene>
<dbReference type="GO" id="GO:0005524">
    <property type="term" value="F:ATP binding"/>
    <property type="evidence" value="ECO:0007669"/>
    <property type="project" value="UniProtKB-KW"/>
</dbReference>
<feature type="compositionally biased region" description="Gly residues" evidence="9">
    <location>
        <begin position="777"/>
        <end position="793"/>
    </location>
</feature>
<dbReference type="GO" id="GO:0004252">
    <property type="term" value="F:serine-type endopeptidase activity"/>
    <property type="evidence" value="ECO:0007669"/>
    <property type="project" value="UniProtKB-UniRule"/>
</dbReference>
<dbReference type="EC" id="3.4.21.-" evidence="8"/>
<dbReference type="InterPro" id="IPR004815">
    <property type="entry name" value="Lon_bac/euk-typ"/>
</dbReference>
<organism evidence="12">
    <name type="scientific">Micromonas pusilla</name>
    <name type="common">Picoplanktonic green alga</name>
    <name type="synonym">Chromulina pusilla</name>
    <dbReference type="NCBI Taxonomy" id="38833"/>
    <lineage>
        <taxon>Eukaryota</taxon>
        <taxon>Viridiplantae</taxon>
        <taxon>Chlorophyta</taxon>
        <taxon>Mamiellophyceae</taxon>
        <taxon>Mamiellales</taxon>
        <taxon>Mamiellaceae</taxon>
        <taxon>Micromonas</taxon>
    </lineage>
</organism>
<dbReference type="InterPro" id="IPR015947">
    <property type="entry name" value="PUA-like_sf"/>
</dbReference>
<evidence type="ECO:0000256" key="5">
    <source>
        <dbReference type="ARBA" id="ARBA00022840"/>
    </source>
</evidence>
<dbReference type="InterPro" id="IPR027065">
    <property type="entry name" value="Lon_Prtase"/>
</dbReference>
<evidence type="ECO:0000256" key="3">
    <source>
        <dbReference type="ARBA" id="ARBA00022801"/>
    </source>
</evidence>
<evidence type="ECO:0000256" key="2">
    <source>
        <dbReference type="ARBA" id="ARBA00022741"/>
    </source>
</evidence>
<evidence type="ECO:0000256" key="1">
    <source>
        <dbReference type="ARBA" id="ARBA00022670"/>
    </source>
</evidence>
<dbReference type="PRINTS" id="PR00830">
    <property type="entry name" value="ENDOLAPTASE"/>
</dbReference>
<dbReference type="InterPro" id="IPR003111">
    <property type="entry name" value="Lon_prtase_N"/>
</dbReference>
<dbReference type="InterPro" id="IPR008268">
    <property type="entry name" value="Peptidase_S16_AS"/>
</dbReference>
<dbReference type="SUPFAM" id="SSF88697">
    <property type="entry name" value="PUA domain-like"/>
    <property type="match status" value="1"/>
</dbReference>
<dbReference type="Gene3D" id="1.20.5.5270">
    <property type="match status" value="1"/>
</dbReference>
<evidence type="ECO:0000256" key="9">
    <source>
        <dbReference type="SAM" id="MobiDB-lite"/>
    </source>
</evidence>
<dbReference type="Pfam" id="PF22667">
    <property type="entry name" value="Lon_lid"/>
    <property type="match status" value="1"/>
</dbReference>
<dbReference type="SUPFAM" id="SSF54211">
    <property type="entry name" value="Ribosomal protein S5 domain 2-like"/>
    <property type="match status" value="2"/>
</dbReference>
<dbReference type="Gene3D" id="1.20.58.1480">
    <property type="match status" value="1"/>
</dbReference>
<dbReference type="InterPro" id="IPR008269">
    <property type="entry name" value="Lon_proteolytic"/>
</dbReference>
<dbReference type="SMART" id="SM00382">
    <property type="entry name" value="AAA"/>
    <property type="match status" value="1"/>
</dbReference>
<dbReference type="InterPro" id="IPR014721">
    <property type="entry name" value="Ribsml_uS5_D2-typ_fold_subgr"/>
</dbReference>
<dbReference type="PANTHER" id="PTHR10046">
    <property type="entry name" value="ATP DEPENDENT LON PROTEASE FAMILY MEMBER"/>
    <property type="match status" value="1"/>
</dbReference>
<feature type="region of interest" description="Disordered" evidence="9">
    <location>
        <begin position="631"/>
        <end position="650"/>
    </location>
</feature>
<feature type="domain" description="Lon proteolytic" evidence="10">
    <location>
        <begin position="706"/>
        <end position="952"/>
    </location>
</feature>
<comment type="similarity">
    <text evidence="6 7">Belongs to the peptidase S16 family.</text>
</comment>
<keyword evidence="5 7" id="KW-0067">ATP-binding</keyword>
<dbReference type="PROSITE" id="PS51786">
    <property type="entry name" value="LON_PROTEOLYTIC"/>
    <property type="match status" value="1"/>
</dbReference>
<feature type="active site" evidence="6">
    <location>
        <position position="900"/>
    </location>
</feature>
<dbReference type="PROSITE" id="PS01046">
    <property type="entry name" value="LON_SER"/>
    <property type="match status" value="1"/>
</dbReference>
<evidence type="ECO:0000256" key="7">
    <source>
        <dbReference type="RuleBase" id="RU000591"/>
    </source>
</evidence>
<dbReference type="Pfam" id="PF02190">
    <property type="entry name" value="LON_substr_bdg"/>
    <property type="match status" value="1"/>
</dbReference>
<dbReference type="InterPro" id="IPR054594">
    <property type="entry name" value="Lon_lid"/>
</dbReference>
<dbReference type="GO" id="GO:0004176">
    <property type="term" value="F:ATP-dependent peptidase activity"/>
    <property type="evidence" value="ECO:0007669"/>
    <property type="project" value="UniProtKB-UniRule"/>
</dbReference>
<dbReference type="GO" id="GO:0016887">
    <property type="term" value="F:ATP hydrolysis activity"/>
    <property type="evidence" value="ECO:0007669"/>
    <property type="project" value="InterPro"/>
</dbReference>
<dbReference type="EMBL" id="HBEQ01010218">
    <property type="protein sequence ID" value="CAD8520789.1"/>
    <property type="molecule type" value="Transcribed_RNA"/>
</dbReference>
<dbReference type="SMART" id="SM00464">
    <property type="entry name" value="LON"/>
    <property type="match status" value="1"/>
</dbReference>
<evidence type="ECO:0000256" key="6">
    <source>
        <dbReference type="PROSITE-ProRule" id="PRU01122"/>
    </source>
</evidence>
<dbReference type="GO" id="GO:0030163">
    <property type="term" value="P:protein catabolic process"/>
    <property type="evidence" value="ECO:0007669"/>
    <property type="project" value="InterPro"/>
</dbReference>
<dbReference type="CDD" id="cd19500">
    <property type="entry name" value="RecA-like_Lon"/>
    <property type="match status" value="1"/>
</dbReference>
<reference evidence="12" key="1">
    <citation type="submission" date="2021-01" db="EMBL/GenBank/DDBJ databases">
        <authorList>
            <person name="Corre E."/>
            <person name="Pelletier E."/>
            <person name="Niang G."/>
            <person name="Scheremetjew M."/>
            <person name="Finn R."/>
            <person name="Kale V."/>
            <person name="Holt S."/>
            <person name="Cochrane G."/>
            <person name="Meng A."/>
            <person name="Brown T."/>
            <person name="Cohen L."/>
        </authorList>
    </citation>
    <scope>NUCLEOTIDE SEQUENCE</scope>
    <source>
        <strain evidence="12">CCMP1723</strain>
    </source>
</reference>
<dbReference type="Gene3D" id="2.30.130.40">
    <property type="entry name" value="LON domain-like"/>
    <property type="match status" value="1"/>
</dbReference>
<feature type="region of interest" description="Disordered" evidence="9">
    <location>
        <begin position="775"/>
        <end position="837"/>
    </location>
</feature>
<dbReference type="Pfam" id="PF05362">
    <property type="entry name" value="Lon_C"/>
    <property type="match status" value="2"/>
</dbReference>
<dbReference type="SUPFAM" id="SSF52540">
    <property type="entry name" value="P-loop containing nucleoside triphosphate hydrolases"/>
    <property type="match status" value="1"/>
</dbReference>
<name>A0A7S0IG21_MICPS</name>
<dbReference type="Pfam" id="PF00004">
    <property type="entry name" value="AAA"/>
    <property type="match status" value="1"/>
</dbReference>
<keyword evidence="4 6" id="KW-0720">Serine protease</keyword>
<feature type="compositionally biased region" description="Gly residues" evidence="9">
    <location>
        <begin position="632"/>
        <end position="642"/>
    </location>
</feature>
<dbReference type="AlphaFoldDB" id="A0A7S0IG21"/>
<dbReference type="Gene3D" id="1.10.8.60">
    <property type="match status" value="1"/>
</dbReference>
<dbReference type="GO" id="GO:0006508">
    <property type="term" value="P:proteolysis"/>
    <property type="evidence" value="ECO:0007669"/>
    <property type="project" value="UniProtKB-KW"/>
</dbReference>
<dbReference type="InterPro" id="IPR027417">
    <property type="entry name" value="P-loop_NTPase"/>
</dbReference>
<evidence type="ECO:0000256" key="4">
    <source>
        <dbReference type="ARBA" id="ARBA00022825"/>
    </source>
</evidence>
<feature type="domain" description="Lon N-terminal" evidence="11">
    <location>
        <begin position="16"/>
        <end position="258"/>
    </location>
</feature>
<dbReference type="PROSITE" id="PS51787">
    <property type="entry name" value="LON_N"/>
    <property type="match status" value="1"/>
</dbReference>
<dbReference type="InterPro" id="IPR046336">
    <property type="entry name" value="Lon_prtase_N_sf"/>
</dbReference>
<dbReference type="InterPro" id="IPR003593">
    <property type="entry name" value="AAA+_ATPase"/>
</dbReference>
<sequence>MSGAEHVADQTLPSTLSILPLKNRILLPSSAMKLLLTSPRSVALVDAILSSTSAGSGHHHSLYVGVVPTRRDPRANSNAFAAANGMLDDTDDNEDAPHHAGGDQEDERARLHDVGTAARIIQISRKDSPVRSYTLLLEGRCRFGLDKLTAVHPFIVGEVRQLDAAGGSQGDPEQDDPDLAAVAASFKDRARELVDRLERRKGHARRLKSMLESAPAHRLADLFVAAFEDSFDARLELLSTTCPKERMRRALSLVEAHLGQLDVTTDIAKRVEGRLSKTQREYLLRQQMQAIREELGETDGAGGEEDDLDQLQRRLHDAAPPDEVLKQATQELRKLRKMTEQAPAYGSTRSWIECVASLPWSKEAAADAHEVAMVEARAVLDEEHYGLDKVKDRIVEYLAVRRLRPEARPPILCFTGPPGVGKTTLARSIAKVLSRPFQRISLGGVRDEADIRGHRRTYIASMPGRLIAGLRRCGVKDPVLLLDELDKMGADSRGDPAAAMLEVLDPEQNHAFTDHYLGVPFDLSRVTFLATANDPRTIPGPLRDRMEMIDVPGYTSEEKHHIAMTHVVPRVLDEHGLLRPKPRLTIPREAVEVVVRSYTREAGVRGLQRCLASLCRAAAVHAAQASDHKAVEGGGGGGGGGVLASPPEGPGFRRGCAGSAGILHPAAAALSHIGPDGVPVVTRELIDKVLGPPRYDGASDDLRSSGLVPGVVAGLSWTAVGGDIMYIEAAVMPGAGSLQLTGQLGDVIKESAHIAMSWVQSHVAALGLTGDSMPFPEGGGGGGGGIGGSGGSGGRRRGGGSPPGMYAAAASVEAQGGHWPVRGHHGGDGSPGGHGLLRGRNVHIHLPQGAIPKDGPSAGVTMCCALVSLFSERPARVDTAMTGEVSLRGLVLPVGGIKEKLIAAHQNGIARVLVPSRNLSDVEHEVPESVRTELKVVPCATMADVLENAFEGGYRLAMPSKL</sequence>
<dbReference type="Gene3D" id="3.40.50.300">
    <property type="entry name" value="P-loop containing nucleotide triphosphate hydrolases"/>
    <property type="match status" value="1"/>
</dbReference>
<dbReference type="FunFam" id="3.40.50.300:FF:000382">
    <property type="entry name" value="Lon protease homolog 2, peroxisomal"/>
    <property type="match status" value="1"/>
</dbReference>
<dbReference type="InterPro" id="IPR020568">
    <property type="entry name" value="Ribosomal_Su5_D2-typ_SF"/>
</dbReference>
<dbReference type="NCBIfam" id="TIGR00763">
    <property type="entry name" value="lon"/>
    <property type="match status" value="1"/>
</dbReference>
<evidence type="ECO:0000313" key="12">
    <source>
        <dbReference type="EMBL" id="CAD8520789.1"/>
    </source>
</evidence>
<dbReference type="InterPro" id="IPR003959">
    <property type="entry name" value="ATPase_AAA_core"/>
</dbReference>
<dbReference type="Gene3D" id="3.30.230.10">
    <property type="match status" value="1"/>
</dbReference>
<feature type="region of interest" description="Disordered" evidence="9">
    <location>
        <begin position="85"/>
        <end position="109"/>
    </location>
</feature>
<keyword evidence="1 6" id="KW-0645">Protease</keyword>
<keyword evidence="2 7" id="KW-0547">Nucleotide-binding</keyword>
<protein>
    <recommendedName>
        <fullName evidence="8">Lon protease homolog</fullName>
        <ecNumber evidence="8">3.4.21.-</ecNumber>
    </recommendedName>
</protein>